<protein>
    <submittedName>
        <fullName evidence="4">ATP synthase epsilon chain</fullName>
        <ecNumber evidence="4">3.6.3.14</ecNumber>
    </submittedName>
</protein>
<dbReference type="RefSeq" id="WP_011096297.1">
    <property type="nucleotide sequence ID" value="NC_004572.3"/>
</dbReference>
<dbReference type="InterPro" id="IPR020546">
    <property type="entry name" value="ATP_synth_F1_dsu/esu_N"/>
</dbReference>
<dbReference type="HOGENOM" id="CLU_084338_4_0_11"/>
<accession>Q83G92</accession>
<evidence type="ECO:0000256" key="2">
    <source>
        <dbReference type="ARBA" id="ARBA00023196"/>
    </source>
</evidence>
<dbReference type="InterPro" id="IPR036771">
    <property type="entry name" value="ATPsynth_dsu/esu_N"/>
</dbReference>
<comment type="subcellular location">
    <subcellularLocation>
        <location evidence="1">Cell membrane</location>
        <topology evidence="1">Peripheral membrane protein</topology>
    </subcellularLocation>
</comment>
<evidence type="ECO:0000256" key="1">
    <source>
        <dbReference type="ARBA" id="ARBA00004202"/>
    </source>
</evidence>
<evidence type="ECO:0000313" key="4">
    <source>
        <dbReference type="EMBL" id="AAO44520.1"/>
    </source>
</evidence>
<keyword evidence="5" id="KW-1185">Reference proteome</keyword>
<dbReference type="STRING" id="203267.TWT_423"/>
<dbReference type="Gene3D" id="2.60.15.10">
    <property type="entry name" value="F0F1 ATP synthase delta/epsilon subunit, N-terminal"/>
    <property type="match status" value="1"/>
</dbReference>
<proteinExistence type="predicted"/>
<dbReference type="EC" id="3.6.3.14" evidence="4"/>
<dbReference type="Pfam" id="PF02823">
    <property type="entry name" value="ATP-synt_DE_N"/>
    <property type="match status" value="1"/>
</dbReference>
<keyword evidence="2" id="KW-0139">CF(1)</keyword>
<evidence type="ECO:0000259" key="3">
    <source>
        <dbReference type="Pfam" id="PF02823"/>
    </source>
</evidence>
<dbReference type="GeneID" id="67388118"/>
<keyword evidence="4" id="KW-0378">Hydrolase</keyword>
<name>Q83G92_TROWT</name>
<dbReference type="OrthoDB" id="9791445at2"/>
<evidence type="ECO:0000313" key="5">
    <source>
        <dbReference type="Proteomes" id="UP000002200"/>
    </source>
</evidence>
<dbReference type="GO" id="GO:0045259">
    <property type="term" value="C:proton-transporting ATP synthase complex"/>
    <property type="evidence" value="ECO:0007669"/>
    <property type="project" value="UniProtKB-KW"/>
</dbReference>
<dbReference type="EMBL" id="AE014184">
    <property type="protein sequence ID" value="AAO44520.1"/>
    <property type="molecule type" value="Genomic_DNA"/>
</dbReference>
<dbReference type="GO" id="GO:0016787">
    <property type="term" value="F:hydrolase activity"/>
    <property type="evidence" value="ECO:0007669"/>
    <property type="project" value="UniProtKB-KW"/>
</dbReference>
<dbReference type="Proteomes" id="UP000002200">
    <property type="component" value="Chromosome"/>
</dbReference>
<dbReference type="KEGG" id="twh:TWT_423"/>
<keyword evidence="2" id="KW-0066">ATP synthesis</keyword>
<dbReference type="eggNOG" id="COG0355">
    <property type="taxonomic scope" value="Bacteria"/>
</dbReference>
<dbReference type="SUPFAM" id="SSF51344">
    <property type="entry name" value="Epsilon subunit of F1F0-ATP synthase N-terminal domain"/>
    <property type="match status" value="1"/>
</dbReference>
<sequence>MATFETKVVSAKSFSLTCSATLVVARTRAGEIGIMAGHEPLLAALVPGSVKIFDSVNSVRALKTGRGFLCMNNNVLEIVASDIEVDTLEQLHGA</sequence>
<dbReference type="GO" id="GO:0005886">
    <property type="term" value="C:plasma membrane"/>
    <property type="evidence" value="ECO:0007669"/>
    <property type="project" value="UniProtKB-SubCell"/>
</dbReference>
<reference evidence="4 5" key="1">
    <citation type="journal article" date="2003" name="Genome Res.">
        <title>Tropheryma whipplei twist: a human pathogenic Actinobacteria with a reduced genome.</title>
        <authorList>
            <person name="Raoult D."/>
            <person name="Ogata H."/>
            <person name="Audic S."/>
            <person name="Robert C."/>
            <person name="Suhre K."/>
            <person name="Drancourt M."/>
            <person name="Claverie J.-M."/>
        </authorList>
    </citation>
    <scope>NUCLEOTIDE SEQUENCE [LARGE SCALE GENOMIC DNA]</scope>
    <source>
        <strain evidence="4 5">Twist</strain>
    </source>
</reference>
<dbReference type="AlphaFoldDB" id="Q83G92"/>
<gene>
    <name evidence="4" type="primary">atpC</name>
    <name evidence="4" type="ordered locus">TWT_423</name>
</gene>
<dbReference type="GO" id="GO:0015986">
    <property type="term" value="P:proton motive force-driven ATP synthesis"/>
    <property type="evidence" value="ECO:0007669"/>
    <property type="project" value="InterPro"/>
</dbReference>
<organism evidence="4 5">
    <name type="scientific">Tropheryma whipplei (strain Twist)</name>
    <name type="common">Whipple's bacillus</name>
    <dbReference type="NCBI Taxonomy" id="203267"/>
    <lineage>
        <taxon>Bacteria</taxon>
        <taxon>Bacillati</taxon>
        <taxon>Actinomycetota</taxon>
        <taxon>Actinomycetes</taxon>
        <taxon>Micrococcales</taxon>
        <taxon>Tropherymataceae</taxon>
        <taxon>Tropheryma</taxon>
    </lineage>
</organism>
<feature type="domain" description="ATP synthase F1 complex delta/epsilon subunit N-terminal" evidence="3">
    <location>
        <begin position="5"/>
        <end position="82"/>
    </location>
</feature>